<accession>A0A1Q5PSS6</accession>
<organism evidence="1 2">
    <name type="scientific">Boudabousia marimammalium</name>
    <dbReference type="NCBI Taxonomy" id="156892"/>
    <lineage>
        <taxon>Bacteria</taxon>
        <taxon>Bacillati</taxon>
        <taxon>Actinomycetota</taxon>
        <taxon>Actinomycetes</taxon>
        <taxon>Actinomycetales</taxon>
        <taxon>Actinomycetaceae</taxon>
        <taxon>Boudabousia</taxon>
    </lineage>
</organism>
<name>A0A1Q5PSS6_9ACTO</name>
<dbReference type="OrthoDB" id="3268975at2"/>
<gene>
    <name evidence="1" type="ORF">BM477_00570</name>
</gene>
<evidence type="ECO:0000313" key="1">
    <source>
        <dbReference type="EMBL" id="OKL50502.1"/>
    </source>
</evidence>
<proteinExistence type="predicted"/>
<reference evidence="2" key="1">
    <citation type="submission" date="2016-11" db="EMBL/GenBank/DDBJ databases">
        <title>Actinomyces gypaetusis sp. nov. isolated from Gypaetus barbatus in Qinghai Tibet Plateau China.</title>
        <authorList>
            <person name="Meng X."/>
        </authorList>
    </citation>
    <scope>NUCLEOTIDE SEQUENCE [LARGE SCALE GENOMIC DNA]</scope>
    <source>
        <strain evidence="2">DSM 15383</strain>
    </source>
</reference>
<dbReference type="STRING" id="156892.BM477_00570"/>
<dbReference type="RefSeq" id="WP_075360741.1">
    <property type="nucleotide sequence ID" value="NZ_MPDM01000001.1"/>
</dbReference>
<dbReference type="AlphaFoldDB" id="A0A1Q5PSS6"/>
<comment type="caution">
    <text evidence="1">The sequence shown here is derived from an EMBL/GenBank/DDBJ whole genome shotgun (WGS) entry which is preliminary data.</text>
</comment>
<protein>
    <submittedName>
        <fullName evidence="1">Uncharacterized protein</fullName>
    </submittedName>
</protein>
<keyword evidence="2" id="KW-1185">Reference proteome</keyword>
<sequence>MFKLAAAYIRGNIKRCLAMLLSLTLTVPIFVALSANLGTQQLKTIQTLNQNWRGAYDILVRPPNSALPLEAEKNIVRPSFLSNTYGGITLPQLDTIRSLTQVEVAAPIAIIGQIYPTLFPYSDVSALTSTDQPTLLNVKTNTLSRNGRYQKTTDSFVFLSPDRLCFDPELASYTNCTEKKPLNHIPTQNEPPVFSYGHTTDPEETKHLTTGTANLPPAQNIVPIGLNYLPLTWAAIDPVAEAQLIGLDKSISRGQYLTAKSGIQTLPYETLSPELPTSTQRILPAILTARMPAVDLKYHLEVKQLEPQLAQLWKHEGASETLVTKLSSAPQNTLIEKDIPLNYLWQQFQNQFSFSPQNLHHNDDKIALTQLDRIGDVTYRAKSENHL</sequence>
<dbReference type="EMBL" id="MPDM01000001">
    <property type="protein sequence ID" value="OKL50502.1"/>
    <property type="molecule type" value="Genomic_DNA"/>
</dbReference>
<evidence type="ECO:0000313" key="2">
    <source>
        <dbReference type="Proteomes" id="UP000186465"/>
    </source>
</evidence>
<dbReference type="Proteomes" id="UP000186465">
    <property type="component" value="Unassembled WGS sequence"/>
</dbReference>